<dbReference type="InParanoid" id="A0A3B1J5P2"/>
<proteinExistence type="predicted"/>
<dbReference type="GO" id="GO:0010879">
    <property type="term" value="P:cholesterol transport involved in cholesterol storage"/>
    <property type="evidence" value="ECO:0007669"/>
    <property type="project" value="TreeGrafter"/>
</dbReference>
<dbReference type="PANTHER" id="PTHR47006:SF1">
    <property type="entry name" value="STAR-RELATED LIPID TRANSFER PROTEIN 4"/>
    <property type="match status" value="1"/>
</dbReference>
<reference evidence="2" key="3">
    <citation type="submission" date="2025-08" db="UniProtKB">
        <authorList>
            <consortium name="Ensembl"/>
        </authorList>
    </citation>
    <scope>IDENTIFICATION</scope>
</reference>
<dbReference type="AlphaFoldDB" id="A0A3B1J5P2"/>
<dbReference type="Ensembl" id="ENSAMXT00000032447.1">
    <property type="protein sequence ID" value="ENSAMXP00000037216.1"/>
    <property type="gene ID" value="ENSAMXG00000039662.1"/>
</dbReference>
<sequence length="206" mass="23183">MGTLPDLTELRTKLESTILSYHSLEEKDWTLAKKLDTVTAWKRPSTEFNGYLVKVQGVIMDTPQRIIDHIRPGPCRKEWDKMMTSLEIVETVDKDSVCVVRYTTAGLLLNMISPREFVDFGFVREYENGLLFCGKSIPYEPSTSGCVRGFNHPCAWLCVPVDESQSLLIGYLQTDLGGLVPQFAVESAMANTMGSFYTELGKVLKK</sequence>
<dbReference type="GeneTree" id="ENSGT00940000159243"/>
<name>A0A3B1J5P2_ASTMX</name>
<dbReference type="STRING" id="7994.ENSAMXP00000037216"/>
<keyword evidence="3" id="KW-1185">Reference proteome</keyword>
<dbReference type="GO" id="GO:0005829">
    <property type="term" value="C:cytosol"/>
    <property type="evidence" value="ECO:0007669"/>
    <property type="project" value="TreeGrafter"/>
</dbReference>
<dbReference type="InterPro" id="IPR002913">
    <property type="entry name" value="START_lipid-bd_dom"/>
</dbReference>
<protein>
    <submittedName>
        <fullName evidence="2">StAR related lipid transfer domain containing 4</fullName>
    </submittedName>
</protein>
<reference evidence="2" key="4">
    <citation type="submission" date="2025-09" db="UniProtKB">
        <authorList>
            <consortium name="Ensembl"/>
        </authorList>
    </citation>
    <scope>IDENTIFICATION</scope>
</reference>
<evidence type="ECO:0000313" key="2">
    <source>
        <dbReference type="Ensembl" id="ENSAMXP00000037216.1"/>
    </source>
</evidence>
<reference evidence="3" key="1">
    <citation type="submission" date="2013-03" db="EMBL/GenBank/DDBJ databases">
        <authorList>
            <person name="Jeffery W."/>
            <person name="Warren W."/>
            <person name="Wilson R.K."/>
        </authorList>
    </citation>
    <scope>NUCLEOTIDE SEQUENCE</scope>
    <source>
        <strain evidence="3">female</strain>
    </source>
</reference>
<accession>A0A3B1J5P2</accession>
<dbReference type="GO" id="GO:0032367">
    <property type="term" value="P:intracellular cholesterol transport"/>
    <property type="evidence" value="ECO:0007669"/>
    <property type="project" value="InterPro"/>
</dbReference>
<dbReference type="GO" id="GO:0015485">
    <property type="term" value="F:cholesterol binding"/>
    <property type="evidence" value="ECO:0007669"/>
    <property type="project" value="InterPro"/>
</dbReference>
<organism evidence="2 3">
    <name type="scientific">Astyanax mexicanus</name>
    <name type="common">Blind cave fish</name>
    <name type="synonym">Astyanax fasciatus mexicanus</name>
    <dbReference type="NCBI Taxonomy" id="7994"/>
    <lineage>
        <taxon>Eukaryota</taxon>
        <taxon>Metazoa</taxon>
        <taxon>Chordata</taxon>
        <taxon>Craniata</taxon>
        <taxon>Vertebrata</taxon>
        <taxon>Euteleostomi</taxon>
        <taxon>Actinopterygii</taxon>
        <taxon>Neopterygii</taxon>
        <taxon>Teleostei</taxon>
        <taxon>Ostariophysi</taxon>
        <taxon>Characiformes</taxon>
        <taxon>Characoidei</taxon>
        <taxon>Acestrorhamphidae</taxon>
        <taxon>Acestrorhamphinae</taxon>
        <taxon>Astyanax</taxon>
    </lineage>
</organism>
<evidence type="ECO:0000259" key="1">
    <source>
        <dbReference type="PROSITE" id="PS50848"/>
    </source>
</evidence>
<dbReference type="InterPro" id="IPR042555">
    <property type="entry name" value="StarD4"/>
</dbReference>
<dbReference type="InterPro" id="IPR023393">
    <property type="entry name" value="START-like_dom_sf"/>
</dbReference>
<dbReference type="GO" id="GO:0070508">
    <property type="term" value="P:cholesterol import"/>
    <property type="evidence" value="ECO:0007669"/>
    <property type="project" value="TreeGrafter"/>
</dbReference>
<reference evidence="3" key="2">
    <citation type="journal article" date="2014" name="Nat. Commun.">
        <title>The cavefish genome reveals candidate genes for eye loss.</title>
        <authorList>
            <person name="McGaugh S.E."/>
            <person name="Gross J.B."/>
            <person name="Aken B."/>
            <person name="Blin M."/>
            <person name="Borowsky R."/>
            <person name="Chalopin D."/>
            <person name="Hinaux H."/>
            <person name="Jeffery W.R."/>
            <person name="Keene A."/>
            <person name="Ma L."/>
            <person name="Minx P."/>
            <person name="Murphy D."/>
            <person name="O'Quin K.E."/>
            <person name="Retaux S."/>
            <person name="Rohner N."/>
            <person name="Searle S.M."/>
            <person name="Stahl B.A."/>
            <person name="Tabin C."/>
            <person name="Volff J.N."/>
            <person name="Yoshizawa M."/>
            <person name="Warren W.C."/>
        </authorList>
    </citation>
    <scope>NUCLEOTIDE SEQUENCE [LARGE SCALE GENOMIC DNA]</scope>
    <source>
        <strain evidence="3">female</strain>
    </source>
</reference>
<dbReference type="Proteomes" id="UP000018467">
    <property type="component" value="Unassembled WGS sequence"/>
</dbReference>
<dbReference type="SMART" id="SM00234">
    <property type="entry name" value="START"/>
    <property type="match status" value="1"/>
</dbReference>
<dbReference type="Gene3D" id="3.30.530.20">
    <property type="match status" value="1"/>
</dbReference>
<dbReference type="Pfam" id="PF01852">
    <property type="entry name" value="START"/>
    <property type="match status" value="1"/>
</dbReference>
<dbReference type="GO" id="GO:0005783">
    <property type="term" value="C:endoplasmic reticulum"/>
    <property type="evidence" value="ECO:0007669"/>
    <property type="project" value="TreeGrafter"/>
</dbReference>
<dbReference type="GO" id="GO:0120020">
    <property type="term" value="F:cholesterol transfer activity"/>
    <property type="evidence" value="ECO:0007669"/>
    <property type="project" value="TreeGrafter"/>
</dbReference>
<dbReference type="PROSITE" id="PS50848">
    <property type="entry name" value="START"/>
    <property type="match status" value="1"/>
</dbReference>
<dbReference type="SUPFAM" id="SSF55961">
    <property type="entry name" value="Bet v1-like"/>
    <property type="match status" value="1"/>
</dbReference>
<dbReference type="PANTHER" id="PTHR47006">
    <property type="entry name" value="STAR-RELATED LIPID TRANSFER PROTEIN 4"/>
    <property type="match status" value="1"/>
</dbReference>
<evidence type="ECO:0000313" key="3">
    <source>
        <dbReference type="Proteomes" id="UP000018467"/>
    </source>
</evidence>
<feature type="domain" description="START" evidence="1">
    <location>
        <begin position="25"/>
        <end position="206"/>
    </location>
</feature>
<dbReference type="Bgee" id="ENSAMXG00000039662">
    <property type="expression patterns" value="Expressed in intestine and 11 other cell types or tissues"/>
</dbReference>